<keyword evidence="1" id="KW-0282">Flagellum</keyword>
<dbReference type="Proteomes" id="UP000823201">
    <property type="component" value="Unassembled WGS sequence"/>
</dbReference>
<comment type="caution">
    <text evidence="1">The sequence shown here is derived from an EMBL/GenBank/DDBJ whole genome shotgun (WGS) entry which is preliminary data.</text>
</comment>
<reference evidence="1 2" key="1">
    <citation type="submission" date="2021-01" db="EMBL/GenBank/DDBJ databases">
        <title>Genomic Encyclopedia of Type Strains, Phase IV (KMG-IV): sequencing the most valuable type-strain genomes for metagenomic binning, comparative biology and taxonomic classification.</title>
        <authorList>
            <person name="Goeker M."/>
        </authorList>
    </citation>
    <scope>NUCLEOTIDE SEQUENCE [LARGE SCALE GENOMIC DNA]</scope>
    <source>
        <strain evidence="1 2">DSM 100968</strain>
    </source>
</reference>
<accession>A0ABS2Q7J3</accession>
<organism evidence="1 2">
    <name type="scientific">Sporolactobacillus spathodeae</name>
    <dbReference type="NCBI Taxonomy" id="1465502"/>
    <lineage>
        <taxon>Bacteria</taxon>
        <taxon>Bacillati</taxon>
        <taxon>Bacillota</taxon>
        <taxon>Bacilli</taxon>
        <taxon>Bacillales</taxon>
        <taxon>Sporolactobacillaceae</taxon>
        <taxon>Sporolactobacillus</taxon>
    </lineage>
</organism>
<sequence>MTMIQDLPFSSIDVALAAHPEKSKLVNTKEFSTSFKQTLADQLQQEADGIVKLSKHAKERMTERQITVTRDEWRQIHQKMDEAGKMGVGDSLVITRRAAFVVNAPKNTIITAMDLNDARTHIFTNIQGTIVL</sequence>
<keyword evidence="1" id="KW-0966">Cell projection</keyword>
<dbReference type="InterPro" id="IPR013367">
    <property type="entry name" value="Flagellar_put"/>
</dbReference>
<evidence type="ECO:0000313" key="2">
    <source>
        <dbReference type="Proteomes" id="UP000823201"/>
    </source>
</evidence>
<evidence type="ECO:0000313" key="1">
    <source>
        <dbReference type="EMBL" id="MBM7656952.1"/>
    </source>
</evidence>
<keyword evidence="1" id="KW-0969">Cilium</keyword>
<dbReference type="EMBL" id="JAFBEV010000003">
    <property type="protein sequence ID" value="MBM7656952.1"/>
    <property type="molecule type" value="Genomic_DNA"/>
</dbReference>
<keyword evidence="2" id="KW-1185">Reference proteome</keyword>
<gene>
    <name evidence="1" type="ORF">JOC27_000393</name>
</gene>
<dbReference type="NCBIfam" id="TIGR02530">
    <property type="entry name" value="flg_new"/>
    <property type="match status" value="1"/>
</dbReference>
<protein>
    <submittedName>
        <fullName evidence="1">Flagellar operon protein</fullName>
    </submittedName>
</protein>
<name>A0ABS2Q7J3_9BACL</name>
<proteinExistence type="predicted"/>
<dbReference type="Pfam" id="PF12611">
    <property type="entry name" value="Flagellar_put"/>
    <property type="match status" value="1"/>
</dbReference>